<evidence type="ECO:0000313" key="3">
    <source>
        <dbReference type="Proteomes" id="UP000659388"/>
    </source>
</evidence>
<gene>
    <name evidence="2" type="ORF">JL102_02435</name>
</gene>
<reference evidence="2" key="1">
    <citation type="submission" date="2021-01" db="EMBL/GenBank/DDBJ databases">
        <title>Fulvivirga kasyanovii gen. nov., sp nov., a novel member of the phylum Bacteroidetes isolated from seawater in a mussel farm.</title>
        <authorList>
            <person name="Zhao L.-H."/>
            <person name="Wang Z.-J."/>
        </authorList>
    </citation>
    <scope>NUCLEOTIDE SEQUENCE</scope>
    <source>
        <strain evidence="2">2943</strain>
    </source>
</reference>
<dbReference type="EMBL" id="JAESIY010000001">
    <property type="protein sequence ID" value="MBL3654974.1"/>
    <property type="molecule type" value="Genomic_DNA"/>
</dbReference>
<dbReference type="PANTHER" id="PTHR12526:SF630">
    <property type="entry name" value="GLYCOSYLTRANSFERASE"/>
    <property type="match status" value="1"/>
</dbReference>
<evidence type="ECO:0000313" key="2">
    <source>
        <dbReference type="EMBL" id="MBL3654974.1"/>
    </source>
</evidence>
<feature type="domain" description="Glycosyl transferase family 1" evidence="1">
    <location>
        <begin position="239"/>
        <end position="338"/>
    </location>
</feature>
<protein>
    <submittedName>
        <fullName evidence="2">Glycosyltransferase</fullName>
    </submittedName>
</protein>
<dbReference type="Pfam" id="PF00534">
    <property type="entry name" value="Glycos_transf_1"/>
    <property type="match status" value="1"/>
</dbReference>
<dbReference type="GO" id="GO:0016757">
    <property type="term" value="F:glycosyltransferase activity"/>
    <property type="evidence" value="ECO:0007669"/>
    <property type="project" value="InterPro"/>
</dbReference>
<keyword evidence="3" id="KW-1185">Reference proteome</keyword>
<proteinExistence type="predicted"/>
<evidence type="ECO:0000259" key="1">
    <source>
        <dbReference type="Pfam" id="PF00534"/>
    </source>
</evidence>
<accession>A0A937F5E1</accession>
<dbReference type="Gene3D" id="3.40.50.2000">
    <property type="entry name" value="Glycogen Phosphorylase B"/>
    <property type="match status" value="2"/>
</dbReference>
<dbReference type="InterPro" id="IPR001296">
    <property type="entry name" value="Glyco_trans_1"/>
</dbReference>
<dbReference type="AlphaFoldDB" id="A0A937F5E1"/>
<name>A0A937F5E1_9BACT</name>
<dbReference type="Proteomes" id="UP000659388">
    <property type="component" value="Unassembled WGS sequence"/>
</dbReference>
<organism evidence="2 3">
    <name type="scientific">Fulvivirga sediminis</name>
    <dbReference type="NCBI Taxonomy" id="2803949"/>
    <lineage>
        <taxon>Bacteria</taxon>
        <taxon>Pseudomonadati</taxon>
        <taxon>Bacteroidota</taxon>
        <taxon>Cytophagia</taxon>
        <taxon>Cytophagales</taxon>
        <taxon>Fulvivirgaceae</taxon>
        <taxon>Fulvivirga</taxon>
    </lineage>
</organism>
<dbReference type="PANTHER" id="PTHR12526">
    <property type="entry name" value="GLYCOSYLTRANSFERASE"/>
    <property type="match status" value="1"/>
</dbReference>
<dbReference type="SUPFAM" id="SSF53756">
    <property type="entry name" value="UDP-Glycosyltransferase/glycogen phosphorylase"/>
    <property type="match status" value="1"/>
</dbReference>
<comment type="caution">
    <text evidence="2">The sequence shown here is derived from an EMBL/GenBank/DDBJ whole genome shotgun (WGS) entry which is preliminary data.</text>
</comment>
<dbReference type="RefSeq" id="WP_202242082.1">
    <property type="nucleotide sequence ID" value="NZ_JAESIY010000001.1"/>
</dbReference>
<sequence length="361" mass="41764">MHSKSILFITPYPPGEAPSQRFRFEQYLKLLKNKGFSIDFQPFLTEGGWFTLYKDGKFILKLYHLTKGFVTRFLTLFKIYKYDFIFIHREASPAGPPVFEWFISKILNKKIIYDFDDAIWLEDPDEVGSIKSKIKWKGKVKRICQWSWKVSAGNQFLAGFAAIYCKNVVVIPTTIDTIHQHTPSSKDSSTSKKLVIGWTGTHSTLQYLKPLVPVIQQLEKEYDFEFLVISNKKPNFKLKSLRFTPWNKQSEIADLQKIDIGIMPLTDDLWSQGKCGFKALQYMALEIPALASPVGVNNQIIDNAINGYLCKTDIDWLKYLRELLHDSVKRQRMGEQARVKIERNYSVSAVSSEFLSLFKVE</sequence>